<keyword evidence="1" id="KW-0732">Signal</keyword>
<name>A0A380PRI6_YERFR</name>
<dbReference type="PROSITE" id="PS51257">
    <property type="entry name" value="PROKAR_LIPOPROTEIN"/>
    <property type="match status" value="1"/>
</dbReference>
<accession>A0A380PRI6</accession>
<gene>
    <name evidence="2" type="ORF">NCTC11470_00570</name>
</gene>
<organism evidence="2 3">
    <name type="scientific">Yersinia frederiksenii</name>
    <dbReference type="NCBI Taxonomy" id="29484"/>
    <lineage>
        <taxon>Bacteria</taxon>
        <taxon>Pseudomonadati</taxon>
        <taxon>Pseudomonadota</taxon>
        <taxon>Gammaproteobacteria</taxon>
        <taxon>Enterobacterales</taxon>
        <taxon>Yersiniaceae</taxon>
        <taxon>Yersinia</taxon>
    </lineage>
</organism>
<sequence>MKKSLLTTSAAILFVVGTGFSSMTYACSGPHSHYGDICEKTCSPLSQPWKTLCYFGSTQQKTQPSSEITPAMGTLTPAMGILTPANMPVLFSGEGQ</sequence>
<dbReference type="RefSeq" id="WP_004712157.1">
    <property type="nucleotide sequence ID" value="NZ_CABHXP010000197.1"/>
</dbReference>
<feature type="signal peptide" evidence="1">
    <location>
        <begin position="1"/>
        <end position="26"/>
    </location>
</feature>
<evidence type="ECO:0000313" key="3">
    <source>
        <dbReference type="Proteomes" id="UP000254835"/>
    </source>
</evidence>
<dbReference type="Proteomes" id="UP000254835">
    <property type="component" value="Unassembled WGS sequence"/>
</dbReference>
<evidence type="ECO:0000256" key="1">
    <source>
        <dbReference type="SAM" id="SignalP"/>
    </source>
</evidence>
<dbReference type="GeneID" id="57907196"/>
<reference evidence="2 3" key="1">
    <citation type="submission" date="2018-06" db="EMBL/GenBank/DDBJ databases">
        <authorList>
            <consortium name="Pathogen Informatics"/>
            <person name="Doyle S."/>
        </authorList>
    </citation>
    <scope>NUCLEOTIDE SEQUENCE [LARGE SCALE GENOMIC DNA]</scope>
    <source>
        <strain evidence="2 3">NCTC11470</strain>
    </source>
</reference>
<evidence type="ECO:0000313" key="2">
    <source>
        <dbReference type="EMBL" id="SUP75557.1"/>
    </source>
</evidence>
<protein>
    <recommendedName>
        <fullName evidence="4">Lipoprotein</fullName>
    </recommendedName>
</protein>
<dbReference type="OrthoDB" id="6476349at2"/>
<feature type="chain" id="PRO_5016979270" description="Lipoprotein" evidence="1">
    <location>
        <begin position="27"/>
        <end position="96"/>
    </location>
</feature>
<evidence type="ECO:0008006" key="4">
    <source>
        <dbReference type="Google" id="ProtNLM"/>
    </source>
</evidence>
<dbReference type="AlphaFoldDB" id="A0A380PRI6"/>
<dbReference type="EMBL" id="UHJA01000001">
    <property type="protein sequence ID" value="SUP75557.1"/>
    <property type="molecule type" value="Genomic_DNA"/>
</dbReference>
<proteinExistence type="predicted"/>